<evidence type="ECO:0000313" key="1">
    <source>
        <dbReference type="EMBL" id="GBN75456.1"/>
    </source>
</evidence>
<dbReference type="EMBL" id="BGPR01024945">
    <property type="protein sequence ID" value="GBN93436.1"/>
    <property type="molecule type" value="Genomic_DNA"/>
</dbReference>
<dbReference type="AlphaFoldDB" id="A0A4Y2T1R0"/>
<keyword evidence="3" id="KW-1185">Reference proteome</keyword>
<reference evidence="2 3" key="1">
    <citation type="journal article" date="2019" name="Sci. Rep.">
        <title>Orb-weaving spider Araneus ventricosus genome elucidates the spidroin gene catalogue.</title>
        <authorList>
            <person name="Kono N."/>
            <person name="Nakamura H."/>
            <person name="Ohtoshi R."/>
            <person name="Moran D.A.P."/>
            <person name="Shinohara A."/>
            <person name="Yoshida Y."/>
            <person name="Fujiwara M."/>
            <person name="Mori M."/>
            <person name="Tomita M."/>
            <person name="Arakawa K."/>
        </authorList>
    </citation>
    <scope>NUCLEOTIDE SEQUENCE [LARGE SCALE GENOMIC DNA]</scope>
</reference>
<dbReference type="Proteomes" id="UP000499080">
    <property type="component" value="Unassembled WGS sequence"/>
</dbReference>
<name>A0A4Y2T1R0_ARAVE</name>
<dbReference type="EMBL" id="BGPR01017211">
    <property type="protein sequence ID" value="GBN75456.1"/>
    <property type="molecule type" value="Genomic_DNA"/>
</dbReference>
<accession>A0A4Y2T1R0</accession>
<evidence type="ECO:0000313" key="2">
    <source>
        <dbReference type="EMBL" id="GBN93436.1"/>
    </source>
</evidence>
<comment type="caution">
    <text evidence="2">The sequence shown here is derived from an EMBL/GenBank/DDBJ whole genome shotgun (WGS) entry which is preliminary data.</text>
</comment>
<organism evidence="2 3">
    <name type="scientific">Araneus ventricosus</name>
    <name type="common">Orbweaver spider</name>
    <name type="synonym">Epeira ventricosa</name>
    <dbReference type="NCBI Taxonomy" id="182803"/>
    <lineage>
        <taxon>Eukaryota</taxon>
        <taxon>Metazoa</taxon>
        <taxon>Ecdysozoa</taxon>
        <taxon>Arthropoda</taxon>
        <taxon>Chelicerata</taxon>
        <taxon>Arachnida</taxon>
        <taxon>Araneae</taxon>
        <taxon>Araneomorphae</taxon>
        <taxon>Entelegynae</taxon>
        <taxon>Araneoidea</taxon>
        <taxon>Araneidae</taxon>
        <taxon>Araneus</taxon>
    </lineage>
</organism>
<gene>
    <name evidence="2" type="ORF">AVEN_3711_1</name>
    <name evidence="1" type="ORF">AVEN_50854_1</name>
</gene>
<sequence length="105" mass="11883">MALTYTSQRKDMQITKRIPPNCLLQQYVFHMTTATGDNTLQASLKNPSGKWSLIPGTRKTASPIKLYPSHSASMFTCCRCGLGAQVLITVSFAYFHRSRLYQRHL</sequence>
<protein>
    <submittedName>
        <fullName evidence="2">Uncharacterized protein</fullName>
    </submittedName>
</protein>
<proteinExistence type="predicted"/>
<evidence type="ECO:0000313" key="3">
    <source>
        <dbReference type="Proteomes" id="UP000499080"/>
    </source>
</evidence>